<organism evidence="2 3">
    <name type="scientific">Amphritea pacifica</name>
    <dbReference type="NCBI Taxonomy" id="2811233"/>
    <lineage>
        <taxon>Bacteria</taxon>
        <taxon>Pseudomonadati</taxon>
        <taxon>Pseudomonadota</taxon>
        <taxon>Gammaproteobacteria</taxon>
        <taxon>Oceanospirillales</taxon>
        <taxon>Oceanospirillaceae</taxon>
        <taxon>Amphritea</taxon>
    </lineage>
</organism>
<evidence type="ECO:0000313" key="3">
    <source>
        <dbReference type="Proteomes" id="UP000760472"/>
    </source>
</evidence>
<dbReference type="RefSeq" id="WP_205213505.1">
    <property type="nucleotide sequence ID" value="NZ_JAFFZP010000012.1"/>
</dbReference>
<reference evidence="2 3" key="1">
    <citation type="submission" date="2021-02" db="EMBL/GenBank/DDBJ databases">
        <title>A novel species of genus Amphritea isolated from a fishpond in China.</title>
        <authorList>
            <person name="Lu H."/>
        </authorList>
    </citation>
    <scope>NUCLEOTIDE SEQUENCE [LARGE SCALE GENOMIC DNA]</scope>
    <source>
        <strain evidence="2 3">RP18W</strain>
    </source>
</reference>
<accession>A0ABS2W7F1</accession>
<protein>
    <submittedName>
        <fullName evidence="2">Type I-F CRISPR-associated protein Csy3</fullName>
    </submittedName>
</protein>
<evidence type="ECO:0000313" key="2">
    <source>
        <dbReference type="EMBL" id="MBN0987634.1"/>
    </source>
</evidence>
<evidence type="ECO:0000256" key="1">
    <source>
        <dbReference type="SAM" id="MobiDB-lite"/>
    </source>
</evidence>
<feature type="region of interest" description="Disordered" evidence="1">
    <location>
        <begin position="63"/>
        <end position="91"/>
    </location>
</feature>
<name>A0ABS2W7F1_9GAMM</name>
<dbReference type="Pfam" id="PF09615">
    <property type="entry name" value="Cas_Csy3"/>
    <property type="match status" value="1"/>
</dbReference>
<keyword evidence="3" id="KW-1185">Reference proteome</keyword>
<dbReference type="EMBL" id="JAFFZP010000012">
    <property type="protein sequence ID" value="MBN0987634.1"/>
    <property type="molecule type" value="Genomic_DNA"/>
</dbReference>
<comment type="caution">
    <text evidence="2">The sequence shown here is derived from an EMBL/GenBank/DDBJ whole genome shotgun (WGS) entry which is preliminary data.</text>
</comment>
<sequence length="345" mass="38857">MKMTKEKKVMTKLKEMQLPSMLAFERKLEVSDGLMFAGNWSDLTKETGWEAIKVVPRKNRATQSAYGIDDEKKTKPNPVSAGHQDDDANLPHDKDTLKVSFTLRMIGDLGAPFGCNDPDFEKAIHTKVTEFKEQGLKELAHRYAQNIASGRFLWRNRVCAEELLIQVRINHAEDLMVLNGYDYALNDFAANRQDNKLAQLTEAIYRGLVGSQDFVLLEVDAFVRLGAGQHVFPSQEMNMGEKKKVLFKLGKDNNHAAMHSVKLGNAIRTIDDWYSESAEFPIAVEPYGSVTQRGEAYRKSRSKESAGDLYTLMLDWVNDKPVADEQKCYVLANIIRGGVFGGKSE</sequence>
<dbReference type="NCBIfam" id="TIGR02566">
    <property type="entry name" value="cas_Csy3"/>
    <property type="match status" value="1"/>
</dbReference>
<dbReference type="InterPro" id="IPR013399">
    <property type="entry name" value="CRISPR-assoc_prot_Csy3"/>
</dbReference>
<proteinExistence type="predicted"/>
<dbReference type="Proteomes" id="UP000760472">
    <property type="component" value="Unassembled WGS sequence"/>
</dbReference>
<gene>
    <name evidence="2" type="primary">csy3</name>
    <name evidence="2" type="ORF">JW498_09690</name>
</gene>